<feature type="transmembrane region" description="Helical" evidence="1">
    <location>
        <begin position="146"/>
        <end position="167"/>
    </location>
</feature>
<dbReference type="EMBL" id="AP017315">
    <property type="protein sequence ID" value="BAU33285.1"/>
    <property type="molecule type" value="Genomic_DNA"/>
</dbReference>
<evidence type="ECO:0000313" key="5">
    <source>
        <dbReference type="Proteomes" id="UP000292408"/>
    </source>
</evidence>
<accession>A0A0U5BP09</accession>
<feature type="transmembrane region" description="Helical" evidence="1">
    <location>
        <begin position="117"/>
        <end position="140"/>
    </location>
</feature>
<dbReference type="Proteomes" id="UP000218965">
    <property type="component" value="Chromosome"/>
</dbReference>
<evidence type="ECO:0008006" key="6">
    <source>
        <dbReference type="Google" id="ProtNLM"/>
    </source>
</evidence>
<name>A0A0U5BP09_9MICO</name>
<reference evidence="4" key="2">
    <citation type="submission" date="2015-12" db="EMBL/GenBank/DDBJ databases">
        <authorList>
            <person name="Shamseldin A."/>
            <person name="Moawad H."/>
            <person name="Abd El-Rahim W.M."/>
            <person name="Sadowsky M.J."/>
        </authorList>
    </citation>
    <scope>NUCLEOTIDE SEQUENCE [LARGE SCALE GENOMIC DNA]</scope>
    <source>
        <strain evidence="4">JAM AC0309</strain>
    </source>
</reference>
<keyword evidence="5" id="KW-1185">Reference proteome</keyword>
<reference evidence="2 4" key="4">
    <citation type="submission" date="2016-01" db="EMBL/GenBank/DDBJ databases">
        <title>Microcella alkaliphila JAM AC0309 whole genome shotgun sequence.</title>
        <authorList>
            <person name="Kurata A."/>
            <person name="Hirose Y."/>
            <person name="Kishimoto N."/>
            <person name="Kobayashi T."/>
        </authorList>
    </citation>
    <scope>NUCLEOTIDE SEQUENCE [LARGE SCALE GENOMIC DNA]</scope>
    <source>
        <strain evidence="2 4">JAM AC0309</strain>
    </source>
</reference>
<evidence type="ECO:0000256" key="1">
    <source>
        <dbReference type="SAM" id="Phobius"/>
    </source>
</evidence>
<reference evidence="2" key="3">
    <citation type="submission" date="2015-12" db="EMBL/GenBank/DDBJ databases">
        <authorList>
            <consortium name="Microcella alkaliphila JAM AC0309 genome sequencing consortium"/>
            <person name="Kurata A."/>
            <person name="Hirose Y."/>
            <person name="Kishimoto N."/>
            <person name="Kobayashi T."/>
        </authorList>
    </citation>
    <scope>NUCLEOTIDE SEQUENCE</scope>
    <source>
        <strain evidence="2">JAM AC0309</strain>
    </source>
</reference>
<evidence type="ECO:0000313" key="3">
    <source>
        <dbReference type="EMBL" id="RZT60681.1"/>
    </source>
</evidence>
<dbReference type="Proteomes" id="UP000292408">
    <property type="component" value="Unassembled WGS sequence"/>
</dbReference>
<dbReference type="AlphaFoldDB" id="A0A0U5BP09"/>
<dbReference type="OrthoDB" id="4869080at2"/>
<reference evidence="3 5" key="1">
    <citation type="journal article" date="2015" name="Stand. Genomic Sci.">
        <title>Genomic Encyclopedia of Bacterial and Archaeal Type Strains, Phase III: the genomes of soil and plant-associated and newly described type strains.</title>
        <authorList>
            <person name="Whitman W.B."/>
            <person name="Woyke T."/>
            <person name="Klenk H.P."/>
            <person name="Zhou Y."/>
            <person name="Lilburn T.G."/>
            <person name="Beck B.J."/>
            <person name="De Vos P."/>
            <person name="Vandamme P."/>
            <person name="Eisen J.A."/>
            <person name="Garrity G."/>
            <person name="Hugenholtz P."/>
            <person name="Kyrpides N.C."/>
        </authorList>
    </citation>
    <scope>NUCLEOTIDE SEQUENCE [LARGE SCALE GENOMIC DNA]</scope>
    <source>
        <strain evidence="3 5">AC4r</strain>
    </source>
</reference>
<feature type="transmembrane region" description="Helical" evidence="1">
    <location>
        <begin position="12"/>
        <end position="36"/>
    </location>
</feature>
<protein>
    <recommendedName>
        <fullName evidence="6">DUF1648 domain-containing protein</fullName>
    </recommendedName>
</protein>
<proteinExistence type="predicted"/>
<dbReference type="KEGG" id="malk:MalAC0309_2445"/>
<organism evidence="2 4">
    <name type="scientific">Microcella alkaliphila</name>
    <dbReference type="NCBI Taxonomy" id="279828"/>
    <lineage>
        <taxon>Bacteria</taxon>
        <taxon>Bacillati</taxon>
        <taxon>Actinomycetota</taxon>
        <taxon>Actinomycetes</taxon>
        <taxon>Micrococcales</taxon>
        <taxon>Microbacteriaceae</taxon>
        <taxon>Microcella</taxon>
    </lineage>
</organism>
<keyword evidence="1" id="KW-0812">Transmembrane</keyword>
<keyword evidence="1" id="KW-0472">Membrane</keyword>
<feature type="transmembrane region" description="Helical" evidence="1">
    <location>
        <begin position="61"/>
        <end position="83"/>
    </location>
</feature>
<reference evidence="3" key="5">
    <citation type="submission" date="2019-02" db="EMBL/GenBank/DDBJ databases">
        <authorList>
            <person name="Whitman W."/>
            <person name="Huntemann M."/>
            <person name="Clum A."/>
            <person name="Pillay M."/>
            <person name="Palaniappan K."/>
            <person name="Varghese N."/>
            <person name="Mikhailova N."/>
            <person name="Stamatis D."/>
            <person name="Reddy T."/>
            <person name="Daum C."/>
            <person name="Shapiro N."/>
            <person name="Ivanova N."/>
            <person name="Kyrpides N."/>
            <person name="Woyke T."/>
        </authorList>
    </citation>
    <scope>NUCLEOTIDE SEQUENCE</scope>
    <source>
        <strain evidence="3">AC4r</strain>
    </source>
</reference>
<keyword evidence="1" id="KW-1133">Transmembrane helix</keyword>
<dbReference type="EMBL" id="SGXT01000014">
    <property type="protein sequence ID" value="RZT60681.1"/>
    <property type="molecule type" value="Genomic_DNA"/>
</dbReference>
<evidence type="ECO:0000313" key="2">
    <source>
        <dbReference type="EMBL" id="BAU33285.1"/>
    </source>
</evidence>
<dbReference type="RefSeq" id="WP_096423027.1">
    <property type="nucleotide sequence ID" value="NZ_AP017315.1"/>
</dbReference>
<sequence>MTELDDRSDARFASIARLAFWTTVALFAALAAWLLVAGPPEVIGHFGADNGSPRFDPTPVFVGYMTLIVAFLIGIFVSVPAFVRRIPIEFVNVPNRQLWDTPERRAILARRMGADMYLMGAVTMLVLVATVVLSTLGGLGLTAPDWVFLVMMTVYMVTLGVLVLAMFRGDRYNPRALPV</sequence>
<gene>
    <name evidence="3" type="ORF">EV140_1195</name>
    <name evidence="2" type="ORF">MalAC0309_2445</name>
</gene>
<evidence type="ECO:0000313" key="4">
    <source>
        <dbReference type="Proteomes" id="UP000218965"/>
    </source>
</evidence>